<dbReference type="RefSeq" id="WP_309967684.1">
    <property type="nucleotide sequence ID" value="NZ_JAVDWH010000001.1"/>
</dbReference>
<evidence type="ECO:0000313" key="1">
    <source>
        <dbReference type="EMBL" id="MDR7086234.1"/>
    </source>
</evidence>
<accession>A0ABU1UM18</accession>
<organism evidence="1 2">
    <name type="scientific">Aeromicrobium panaciterrae</name>
    <dbReference type="NCBI Taxonomy" id="363861"/>
    <lineage>
        <taxon>Bacteria</taxon>
        <taxon>Bacillati</taxon>
        <taxon>Actinomycetota</taxon>
        <taxon>Actinomycetes</taxon>
        <taxon>Propionibacteriales</taxon>
        <taxon>Nocardioidaceae</taxon>
        <taxon>Aeromicrobium</taxon>
    </lineage>
</organism>
<name>A0ABU1UM18_9ACTN</name>
<sequence>MRWERLFHELEAQAGDLEMQDRDALVDELRDGEWAETSWRSLLGGAIVLDVIGVGRIEGVCVLVNEQVVQLRGDRAEHVISSDAVASVVSSEHRAGPSSAVSSALGWGHVFRALRAEGDSVRLQTITGSTIDGRVDVVGADFVRIREESGRDQILTFAAVAAVTGRT</sequence>
<gene>
    <name evidence="1" type="ORF">J2X11_001073</name>
</gene>
<proteinExistence type="predicted"/>
<dbReference type="Proteomes" id="UP001257739">
    <property type="component" value="Unassembled WGS sequence"/>
</dbReference>
<evidence type="ECO:0000313" key="2">
    <source>
        <dbReference type="Proteomes" id="UP001257739"/>
    </source>
</evidence>
<keyword evidence="2" id="KW-1185">Reference proteome</keyword>
<dbReference type="EMBL" id="JAVDWH010000001">
    <property type="protein sequence ID" value="MDR7086234.1"/>
    <property type="molecule type" value="Genomic_DNA"/>
</dbReference>
<reference evidence="1 2" key="1">
    <citation type="submission" date="2023-07" db="EMBL/GenBank/DDBJ databases">
        <title>Sorghum-associated microbial communities from plants grown in Nebraska, USA.</title>
        <authorList>
            <person name="Schachtman D."/>
        </authorList>
    </citation>
    <scope>NUCLEOTIDE SEQUENCE [LARGE SCALE GENOMIC DNA]</scope>
    <source>
        <strain evidence="1 2">BE248</strain>
    </source>
</reference>
<protein>
    <submittedName>
        <fullName evidence="1">Uncharacterized protein</fullName>
    </submittedName>
</protein>
<comment type="caution">
    <text evidence="1">The sequence shown here is derived from an EMBL/GenBank/DDBJ whole genome shotgun (WGS) entry which is preliminary data.</text>
</comment>